<evidence type="ECO:0000256" key="1">
    <source>
        <dbReference type="ARBA" id="ARBA00004651"/>
    </source>
</evidence>
<dbReference type="GO" id="GO:0015035">
    <property type="term" value="F:protein-disulfide reductase activity"/>
    <property type="evidence" value="ECO:0007669"/>
    <property type="project" value="InterPro"/>
</dbReference>
<evidence type="ECO:0000313" key="7">
    <source>
        <dbReference type="EMBL" id="KPQ09541.1"/>
    </source>
</evidence>
<dbReference type="SUPFAM" id="SSF158442">
    <property type="entry name" value="DsbB-like"/>
    <property type="match status" value="1"/>
</dbReference>
<keyword evidence="3 6" id="KW-0812">Transmembrane</keyword>
<evidence type="ECO:0000313" key="8">
    <source>
        <dbReference type="EMBL" id="SCC78297.1"/>
    </source>
</evidence>
<dbReference type="EMBL" id="LJSX01000026">
    <property type="protein sequence ID" value="KPQ09541.1"/>
    <property type="molecule type" value="Genomic_DNA"/>
</dbReference>
<dbReference type="Pfam" id="PF02600">
    <property type="entry name" value="DsbB"/>
    <property type="match status" value="1"/>
</dbReference>
<dbReference type="PANTHER" id="PTHR36570:SF3">
    <property type="entry name" value="DISULFIDE BOND FORMATION PROTEIN B"/>
    <property type="match status" value="1"/>
</dbReference>
<feature type="transmembrane region" description="Helical" evidence="6">
    <location>
        <begin position="135"/>
        <end position="159"/>
    </location>
</feature>
<keyword evidence="10" id="KW-1185">Reference proteome</keyword>
<evidence type="ECO:0000256" key="3">
    <source>
        <dbReference type="ARBA" id="ARBA00022692"/>
    </source>
</evidence>
<dbReference type="RefSeq" id="WP_238947044.1">
    <property type="nucleotide sequence ID" value="NZ_FMBM01000001.1"/>
</dbReference>
<evidence type="ECO:0000256" key="6">
    <source>
        <dbReference type="SAM" id="Phobius"/>
    </source>
</evidence>
<reference evidence="8 10" key="2">
    <citation type="submission" date="2016-08" db="EMBL/GenBank/DDBJ databases">
        <authorList>
            <person name="Varghese N."/>
            <person name="Submissions Spin"/>
        </authorList>
    </citation>
    <scope>NUCLEOTIDE SEQUENCE [LARGE SCALE GENOMIC DNA]</scope>
    <source>
        <strain evidence="8 10">HL-109</strain>
    </source>
</reference>
<keyword evidence="4 6" id="KW-1133">Transmembrane helix</keyword>
<dbReference type="Gene3D" id="1.20.1550.10">
    <property type="entry name" value="DsbB-like"/>
    <property type="match status" value="1"/>
</dbReference>
<dbReference type="GO" id="GO:0005886">
    <property type="term" value="C:plasma membrane"/>
    <property type="evidence" value="ECO:0007669"/>
    <property type="project" value="UniProtKB-SubCell"/>
</dbReference>
<dbReference type="GO" id="GO:0006457">
    <property type="term" value="P:protein folding"/>
    <property type="evidence" value="ECO:0007669"/>
    <property type="project" value="InterPro"/>
</dbReference>
<dbReference type="PANTHER" id="PTHR36570">
    <property type="entry name" value="DISULFIDE BOND FORMATION PROTEIN B"/>
    <property type="match status" value="1"/>
</dbReference>
<dbReference type="PATRIC" id="fig|1653334.4.peg.664"/>
<dbReference type="InterPro" id="IPR050183">
    <property type="entry name" value="DsbB"/>
</dbReference>
<dbReference type="EMBL" id="FMBM01000001">
    <property type="protein sequence ID" value="SCC78297.1"/>
    <property type="molecule type" value="Genomic_DNA"/>
</dbReference>
<name>A0A0P7XPV3_9HYPH</name>
<dbReference type="InterPro" id="IPR003752">
    <property type="entry name" value="DiS_bond_form_DsbB/BdbC"/>
</dbReference>
<dbReference type="InterPro" id="IPR023380">
    <property type="entry name" value="DsbB-like_sf"/>
</dbReference>
<comment type="caution">
    <text evidence="7">The sequence shown here is derived from an EMBL/GenBank/DDBJ whole genome shotgun (WGS) entry which is preliminary data.</text>
</comment>
<dbReference type="Proteomes" id="UP000050497">
    <property type="component" value="Unassembled WGS sequence"/>
</dbReference>
<feature type="transmembrane region" description="Helical" evidence="6">
    <location>
        <begin position="12"/>
        <end position="33"/>
    </location>
</feature>
<evidence type="ECO:0000313" key="10">
    <source>
        <dbReference type="Proteomes" id="UP000182800"/>
    </source>
</evidence>
<keyword evidence="2" id="KW-1003">Cell membrane</keyword>
<sequence>MQIIGLLAIHRGIALAIALMGIATIAAALWFEHVVELQPCLLCLYQRWPYYAAIPLALAITLLAREPGPARAGLALIGLIFLAGTGLALYHVGVEMGVFLGPTGCGGEAAARATDMDDFRRQLETVRVIDCSQPAWIFLGISMAGWNAVISFTIALIAFASAATSSGKIALTD</sequence>
<accession>A0A0P7XPV3</accession>
<evidence type="ECO:0000256" key="5">
    <source>
        <dbReference type="ARBA" id="ARBA00023136"/>
    </source>
</evidence>
<feature type="transmembrane region" description="Helical" evidence="6">
    <location>
        <begin position="72"/>
        <end position="92"/>
    </location>
</feature>
<comment type="subcellular location">
    <subcellularLocation>
        <location evidence="1">Cell membrane</location>
        <topology evidence="1">Multi-pass membrane protein</topology>
    </subcellularLocation>
</comment>
<proteinExistence type="predicted"/>
<dbReference type="AlphaFoldDB" id="A0A0P7XPV3"/>
<organism evidence="7 9">
    <name type="scientific">Saliniramus fredricksonii</name>
    <dbReference type="NCBI Taxonomy" id="1653334"/>
    <lineage>
        <taxon>Bacteria</taxon>
        <taxon>Pseudomonadati</taxon>
        <taxon>Pseudomonadota</taxon>
        <taxon>Alphaproteobacteria</taxon>
        <taxon>Hyphomicrobiales</taxon>
        <taxon>Salinarimonadaceae</taxon>
        <taxon>Saliniramus</taxon>
    </lineage>
</organism>
<keyword evidence="5 6" id="KW-0472">Membrane</keyword>
<evidence type="ECO:0000313" key="9">
    <source>
        <dbReference type="Proteomes" id="UP000050497"/>
    </source>
</evidence>
<protein>
    <submittedName>
        <fullName evidence="7">Disulfide bond formation protein DsbB</fullName>
    </submittedName>
</protein>
<gene>
    <name evidence="7" type="primary">dsbB</name>
    <name evidence="8" type="ORF">GA0071312_0201</name>
    <name evidence="7" type="ORF">HLUCCO17_14575</name>
</gene>
<dbReference type="InterPro" id="IPR024199">
    <property type="entry name" value="Uncharacterised_DsbB"/>
</dbReference>
<dbReference type="Proteomes" id="UP000182800">
    <property type="component" value="Unassembled WGS sequence"/>
</dbReference>
<feature type="transmembrane region" description="Helical" evidence="6">
    <location>
        <begin position="48"/>
        <end position="65"/>
    </location>
</feature>
<evidence type="ECO:0000256" key="4">
    <source>
        <dbReference type="ARBA" id="ARBA00022989"/>
    </source>
</evidence>
<reference evidence="7 9" key="1">
    <citation type="submission" date="2015-09" db="EMBL/GenBank/DDBJ databases">
        <title>Identification and resolution of microdiversity through metagenomic sequencing of parallel consortia.</title>
        <authorList>
            <person name="Nelson W.C."/>
            <person name="Romine M.F."/>
            <person name="Lindemann S.R."/>
        </authorList>
    </citation>
    <scope>NUCLEOTIDE SEQUENCE [LARGE SCALE GENOMIC DNA]</scope>
    <source>
        <strain evidence="7">HL-109</strain>
    </source>
</reference>
<evidence type="ECO:0000256" key="2">
    <source>
        <dbReference type="ARBA" id="ARBA00022475"/>
    </source>
</evidence>
<dbReference type="PIRSF" id="PIRSF033913">
    <property type="entry name" value="S-S_format_DsbB"/>
    <property type="match status" value="1"/>
</dbReference>
<dbReference type="STRING" id="1653334.GA0071312_0201"/>